<evidence type="ECO:0000313" key="3">
    <source>
        <dbReference type="Proteomes" id="UP000259610"/>
    </source>
</evidence>
<proteinExistence type="predicted"/>
<feature type="domain" description="IrrE N-terminal-like" evidence="1">
    <location>
        <begin position="36"/>
        <end position="176"/>
    </location>
</feature>
<organism evidence="2 3">
    <name type="scientific">Hyphomonas adhaerens</name>
    <dbReference type="NCBI Taxonomy" id="81029"/>
    <lineage>
        <taxon>Bacteria</taxon>
        <taxon>Pseudomonadati</taxon>
        <taxon>Pseudomonadota</taxon>
        <taxon>Alphaproteobacteria</taxon>
        <taxon>Hyphomonadales</taxon>
        <taxon>Hyphomonadaceae</taxon>
        <taxon>Hyphomonas</taxon>
    </lineage>
</organism>
<dbReference type="AlphaFoldDB" id="A0A3B9GTE1"/>
<evidence type="ECO:0000259" key="1">
    <source>
        <dbReference type="Pfam" id="PF06114"/>
    </source>
</evidence>
<accession>A0A3B9GTE1</accession>
<evidence type="ECO:0000313" key="2">
    <source>
        <dbReference type="EMBL" id="HAE25730.1"/>
    </source>
</evidence>
<dbReference type="RefSeq" id="WP_272986438.1">
    <property type="nucleotide sequence ID" value="NZ_CALCOC010000193.1"/>
</dbReference>
<dbReference type="Pfam" id="PF06114">
    <property type="entry name" value="Peptidase_M78"/>
    <property type="match status" value="1"/>
</dbReference>
<dbReference type="InterPro" id="IPR052345">
    <property type="entry name" value="Rad_response_metalloprotease"/>
</dbReference>
<dbReference type="EMBL" id="DMAN01000022">
    <property type="protein sequence ID" value="HAE25730.1"/>
    <property type="molecule type" value="Genomic_DNA"/>
</dbReference>
<protein>
    <submittedName>
        <fullName evidence="2">ImmA/IrrE family metallo-endopeptidase</fullName>
    </submittedName>
</protein>
<dbReference type="PANTHER" id="PTHR43236:SF2">
    <property type="entry name" value="BLL0069 PROTEIN"/>
    <property type="match status" value="1"/>
</dbReference>
<gene>
    <name evidence="2" type="ORF">DCG58_01100</name>
</gene>
<dbReference type="Proteomes" id="UP000259610">
    <property type="component" value="Unassembled WGS sequence"/>
</dbReference>
<name>A0A3B9GTE1_9PROT</name>
<dbReference type="PANTHER" id="PTHR43236">
    <property type="entry name" value="ANTITOXIN HIGA1"/>
    <property type="match status" value="1"/>
</dbReference>
<dbReference type="InterPro" id="IPR010359">
    <property type="entry name" value="IrrE_HExxH"/>
</dbReference>
<comment type="caution">
    <text evidence="2">The sequence shown here is derived from an EMBL/GenBank/DDBJ whole genome shotgun (WGS) entry which is preliminary data.</text>
</comment>
<sequence>MARKKSLTREECEKAARHVLDREGIDRWPVKVDRIAKRAGIKIQYSALDDELSGMAFYKDNVAVIGVNARHHVRRQRFTIAHEIGHFELHDEVLRKGMHVDKVITMLNRDPTSGSGTISIEIEANQFAAELLMPKALVLQYMELEGLDYGCVPDDEAMEAMARAFNVSTTAMTYRIAKIF</sequence>
<dbReference type="Gene3D" id="1.10.10.2910">
    <property type="match status" value="1"/>
</dbReference>
<reference evidence="2 3" key="1">
    <citation type="journal article" date="2018" name="Nat. Biotechnol.">
        <title>A standardized bacterial taxonomy based on genome phylogeny substantially revises the tree of life.</title>
        <authorList>
            <person name="Parks D.H."/>
            <person name="Chuvochina M."/>
            <person name="Waite D.W."/>
            <person name="Rinke C."/>
            <person name="Skarshewski A."/>
            <person name="Chaumeil P.A."/>
            <person name="Hugenholtz P."/>
        </authorList>
    </citation>
    <scope>NUCLEOTIDE SEQUENCE [LARGE SCALE GENOMIC DNA]</scope>
    <source>
        <strain evidence="2">UBA8733</strain>
    </source>
</reference>